<dbReference type="EMBL" id="BAABRO010000053">
    <property type="protein sequence ID" value="GAA5511254.1"/>
    <property type="molecule type" value="Genomic_DNA"/>
</dbReference>
<sequence>MIQLIIVIASAILLFALGCSWVEIAIALSIAFAFTYGSIAMHGYIERRSRRKVAPRSEKYSAAFFGIGLGIAMVANHSLQDEHFLLLTTIVFGGFIVAEMIAHALFGDPIPTEDPGVLHDKTFKSPRD</sequence>
<keyword evidence="3" id="KW-1185">Reference proteome</keyword>
<dbReference type="RefSeq" id="WP_345689764.1">
    <property type="nucleotide sequence ID" value="NZ_BAABRO010000053.1"/>
</dbReference>
<comment type="caution">
    <text evidence="2">The sequence shown here is derived from an EMBL/GenBank/DDBJ whole genome shotgun (WGS) entry which is preliminary data.</text>
</comment>
<feature type="transmembrane region" description="Helical" evidence="1">
    <location>
        <begin position="6"/>
        <end position="39"/>
    </location>
</feature>
<reference evidence="2 3" key="1">
    <citation type="submission" date="2024-02" db="EMBL/GenBank/DDBJ databases">
        <title>Rhodopirellula caenicola NBRC 110016.</title>
        <authorList>
            <person name="Ichikawa N."/>
            <person name="Katano-Makiyama Y."/>
            <person name="Hidaka K."/>
        </authorList>
    </citation>
    <scope>NUCLEOTIDE SEQUENCE [LARGE SCALE GENOMIC DNA]</scope>
    <source>
        <strain evidence="2 3">NBRC 110016</strain>
    </source>
</reference>
<organism evidence="2 3">
    <name type="scientific">Novipirellula caenicola</name>
    <dbReference type="NCBI Taxonomy" id="1536901"/>
    <lineage>
        <taxon>Bacteria</taxon>
        <taxon>Pseudomonadati</taxon>
        <taxon>Planctomycetota</taxon>
        <taxon>Planctomycetia</taxon>
        <taxon>Pirellulales</taxon>
        <taxon>Pirellulaceae</taxon>
        <taxon>Novipirellula</taxon>
    </lineage>
</organism>
<gene>
    <name evidence="2" type="ORF">Rcae01_06770</name>
</gene>
<name>A0ABP9W1J6_9BACT</name>
<evidence type="ECO:0000313" key="3">
    <source>
        <dbReference type="Proteomes" id="UP001416858"/>
    </source>
</evidence>
<keyword evidence="1" id="KW-0472">Membrane</keyword>
<keyword evidence="1" id="KW-0812">Transmembrane</keyword>
<keyword evidence="1" id="KW-1133">Transmembrane helix</keyword>
<evidence type="ECO:0000256" key="1">
    <source>
        <dbReference type="SAM" id="Phobius"/>
    </source>
</evidence>
<protein>
    <submittedName>
        <fullName evidence="2">Uncharacterized protein</fullName>
    </submittedName>
</protein>
<accession>A0ABP9W1J6</accession>
<dbReference type="Proteomes" id="UP001416858">
    <property type="component" value="Unassembled WGS sequence"/>
</dbReference>
<feature type="transmembrane region" description="Helical" evidence="1">
    <location>
        <begin position="60"/>
        <end position="79"/>
    </location>
</feature>
<feature type="transmembrane region" description="Helical" evidence="1">
    <location>
        <begin position="85"/>
        <end position="106"/>
    </location>
</feature>
<evidence type="ECO:0000313" key="2">
    <source>
        <dbReference type="EMBL" id="GAA5511254.1"/>
    </source>
</evidence>
<proteinExistence type="predicted"/>